<comment type="caution">
    <text evidence="1">The sequence shown here is derived from an EMBL/GenBank/DDBJ whole genome shotgun (WGS) entry which is preliminary data.</text>
</comment>
<name>A0A9X9MDE3_GULGU</name>
<proteinExistence type="predicted"/>
<gene>
    <name evidence="1" type="ORF">BN2614_LOCUS2</name>
</gene>
<reference evidence="1 2" key="1">
    <citation type="submission" date="2018-10" db="EMBL/GenBank/DDBJ databases">
        <authorList>
            <person name="Ekblom R."/>
            <person name="Jareborg N."/>
        </authorList>
    </citation>
    <scope>NUCLEOTIDE SEQUENCE [LARGE SCALE GENOMIC DNA]</scope>
    <source>
        <tissue evidence="1">Muscle</tissue>
    </source>
</reference>
<sequence length="52" mass="5598">MGPDVCTSFSNPRWPLVSGALDAATVFISSHPQMSSTKELLKPTWSNFSPCA</sequence>
<accession>A0A9X9MDE3</accession>
<evidence type="ECO:0000313" key="1">
    <source>
        <dbReference type="EMBL" id="VCX42133.1"/>
    </source>
</evidence>
<protein>
    <submittedName>
        <fullName evidence="1">Uncharacterized protein</fullName>
    </submittedName>
</protein>
<dbReference type="EMBL" id="CYRY02046420">
    <property type="protein sequence ID" value="VCX42133.1"/>
    <property type="molecule type" value="Genomic_DNA"/>
</dbReference>
<organism evidence="1 2">
    <name type="scientific">Gulo gulo</name>
    <name type="common">Wolverine</name>
    <name type="synonym">Gluton</name>
    <dbReference type="NCBI Taxonomy" id="48420"/>
    <lineage>
        <taxon>Eukaryota</taxon>
        <taxon>Metazoa</taxon>
        <taxon>Chordata</taxon>
        <taxon>Craniata</taxon>
        <taxon>Vertebrata</taxon>
        <taxon>Euteleostomi</taxon>
        <taxon>Mammalia</taxon>
        <taxon>Eutheria</taxon>
        <taxon>Laurasiatheria</taxon>
        <taxon>Carnivora</taxon>
        <taxon>Caniformia</taxon>
        <taxon>Musteloidea</taxon>
        <taxon>Mustelidae</taxon>
        <taxon>Guloninae</taxon>
        <taxon>Gulo</taxon>
    </lineage>
</organism>
<dbReference type="Proteomes" id="UP000269945">
    <property type="component" value="Unassembled WGS sequence"/>
</dbReference>
<keyword evidence="2" id="KW-1185">Reference proteome</keyword>
<dbReference type="AlphaFoldDB" id="A0A9X9MDE3"/>
<evidence type="ECO:0000313" key="2">
    <source>
        <dbReference type="Proteomes" id="UP000269945"/>
    </source>
</evidence>
<feature type="non-terminal residue" evidence="1">
    <location>
        <position position="52"/>
    </location>
</feature>